<dbReference type="InterPro" id="IPR007528">
    <property type="entry name" value="RINT1_Tip20"/>
</dbReference>
<dbReference type="GO" id="GO:0006890">
    <property type="term" value="P:retrograde vesicle-mediated transport, Golgi to endoplasmic reticulum"/>
    <property type="evidence" value="ECO:0007669"/>
    <property type="project" value="InterPro"/>
</dbReference>
<accession>A0AA38RHB2</accession>
<gene>
    <name evidence="3" type="ORF">NKR23_g4853</name>
</gene>
<dbReference type="PANTHER" id="PTHR13520:SF0">
    <property type="entry name" value="RAD50-INTERACTING PROTEIN 1"/>
    <property type="match status" value="1"/>
</dbReference>
<dbReference type="GO" id="GO:0060628">
    <property type="term" value="P:regulation of ER to Golgi vesicle-mediated transport"/>
    <property type="evidence" value="ECO:0007669"/>
    <property type="project" value="TreeGrafter"/>
</dbReference>
<dbReference type="InterPro" id="IPR042044">
    <property type="entry name" value="EXOC6PINT-1/Sec15/Tip20_C_dom2"/>
</dbReference>
<organism evidence="3 4">
    <name type="scientific">Pleurostoma richardsiae</name>
    <dbReference type="NCBI Taxonomy" id="41990"/>
    <lineage>
        <taxon>Eukaryota</taxon>
        <taxon>Fungi</taxon>
        <taxon>Dikarya</taxon>
        <taxon>Ascomycota</taxon>
        <taxon>Pezizomycotina</taxon>
        <taxon>Sordariomycetes</taxon>
        <taxon>Sordariomycetidae</taxon>
        <taxon>Calosphaeriales</taxon>
        <taxon>Pleurostomataceae</taxon>
        <taxon>Pleurostoma</taxon>
    </lineage>
</organism>
<dbReference type="Gene3D" id="1.20.58.670">
    <property type="entry name" value="Dsl1p vesicle tethering complex, Tip20p subunit, domain D"/>
    <property type="match status" value="1"/>
</dbReference>
<protein>
    <submittedName>
        <fullName evidence="3">RINT1-like protein</fullName>
    </submittedName>
</protein>
<dbReference type="Pfam" id="PF04437">
    <property type="entry name" value="RINT1_TIP1"/>
    <property type="match status" value="1"/>
</dbReference>
<keyword evidence="4" id="KW-1185">Reference proteome</keyword>
<feature type="compositionally biased region" description="Basic and acidic residues" evidence="2">
    <location>
        <begin position="755"/>
        <end position="765"/>
    </location>
</feature>
<comment type="caution">
    <text evidence="3">The sequence shown here is derived from an EMBL/GenBank/DDBJ whole genome shotgun (WGS) entry which is preliminary data.</text>
</comment>
<dbReference type="EMBL" id="JANBVO010000012">
    <property type="protein sequence ID" value="KAJ9148647.1"/>
    <property type="molecule type" value="Genomic_DNA"/>
</dbReference>
<feature type="coiled-coil region" evidence="1">
    <location>
        <begin position="39"/>
        <end position="73"/>
    </location>
</feature>
<dbReference type="GO" id="GO:0070939">
    <property type="term" value="C:Dsl1/NZR complex"/>
    <property type="evidence" value="ECO:0007669"/>
    <property type="project" value="InterPro"/>
</dbReference>
<feature type="region of interest" description="Disordered" evidence="2">
    <location>
        <begin position="741"/>
        <end position="765"/>
    </location>
</feature>
<name>A0AA38RHB2_9PEZI</name>
<dbReference type="GO" id="GO:0006888">
    <property type="term" value="P:endoplasmic reticulum to Golgi vesicle-mediated transport"/>
    <property type="evidence" value="ECO:0007669"/>
    <property type="project" value="InterPro"/>
</dbReference>
<reference evidence="3" key="1">
    <citation type="submission" date="2022-07" db="EMBL/GenBank/DDBJ databases">
        <title>Fungi with potential for degradation of polypropylene.</title>
        <authorList>
            <person name="Gostincar C."/>
        </authorList>
    </citation>
    <scope>NUCLEOTIDE SEQUENCE</scope>
    <source>
        <strain evidence="3">EXF-13308</strain>
    </source>
</reference>
<evidence type="ECO:0000313" key="3">
    <source>
        <dbReference type="EMBL" id="KAJ9148647.1"/>
    </source>
</evidence>
<dbReference type="PANTHER" id="PTHR13520">
    <property type="entry name" value="RAD50-INTERACTING PROTEIN 1 RINT-1"/>
    <property type="match status" value="1"/>
</dbReference>
<evidence type="ECO:0000256" key="1">
    <source>
        <dbReference type="SAM" id="Coils"/>
    </source>
</evidence>
<keyword evidence="1" id="KW-0175">Coiled coil</keyword>
<sequence>MAASTSLPLQAAEPDIRLEDYLDDKLQSSTDLDGLDGLLASVEVQRSQLQAQLDDATRELDEARRVSDERQAALARQIDDFQSLQHTIDVRLRIVAASDAPDEAIRRLEVPMKKMHRVDLAHKYLLLLQDVEILRNEARAHLPASPKAALEPYTKLRQLAIYLRELQGPADEAAAHLVGRVEDIAESLWDEMKKTMWAELEAILDKRNWPKVDPQAEIDPEWRECFEKLMDLQIPEVLYTSSLVTLLPIDVMASIFVKEFRFHFMSEGKMTSKLESISTHCFPWFLALVDKWDDFFRENFGPILAAKFQDTEVSSMMVYMDPTCALINSLLPVMREKLNASMPDALSDPSFLSNLLSQLMTFDDNLRTKFNYDGGDPERGWDGLTSEILDKHFDQWLQAEKDFALERFAKIMNSQDARNIDYDFSGPGKTKPTYGAVRVTDLLRSVTSQYQRVRRFSHKLRFLIDIQLAILDEFHDRLRGSLEAYYSLTSTVGRTLHGVTREQMAALEGTGALETLCKVYGSADHVVNTLKDWSNEEFFVELWEQLQARAKKSEDQSNLAGGMSYEQVKDRTSSAVGTEEDGDGGILFDETIAAYSARRKAAQEFLVGAVVESHQKAFKPYLQRAQWTTISADPTVDPFQLAITAELDEPLKIMKRNLDFLSRALGTAPFRRVWRQALDRLQDMLWSEVLMRQNFTTLGAAQLSRDLSAVAALVDRYIPGGSGALTGLWDGARLLGLPVELPPREGQGEEEGEEGGGHRLTLKEASDRVFTDNAEAKKVLEELGIETLTPANARNILQRRVENSD</sequence>
<proteinExistence type="predicted"/>
<evidence type="ECO:0000256" key="2">
    <source>
        <dbReference type="SAM" id="MobiDB-lite"/>
    </source>
</evidence>
<evidence type="ECO:0000313" key="4">
    <source>
        <dbReference type="Proteomes" id="UP001174694"/>
    </source>
</evidence>
<dbReference type="Proteomes" id="UP001174694">
    <property type="component" value="Unassembled WGS sequence"/>
</dbReference>
<dbReference type="PROSITE" id="PS51386">
    <property type="entry name" value="RINT1_TIP20"/>
    <property type="match status" value="1"/>
</dbReference>
<dbReference type="AlphaFoldDB" id="A0AA38RHB2"/>